<evidence type="ECO:0000256" key="3">
    <source>
        <dbReference type="ARBA" id="ARBA00022692"/>
    </source>
</evidence>
<feature type="transmembrane region" description="Helical" evidence="6">
    <location>
        <begin position="169"/>
        <end position="190"/>
    </location>
</feature>
<dbReference type="SUPFAM" id="SSF103473">
    <property type="entry name" value="MFS general substrate transporter"/>
    <property type="match status" value="1"/>
</dbReference>
<evidence type="ECO:0000256" key="5">
    <source>
        <dbReference type="ARBA" id="ARBA00023136"/>
    </source>
</evidence>
<keyword evidence="4 6" id="KW-1133">Transmembrane helix</keyword>
<dbReference type="EMBL" id="WTVM01000108">
    <property type="protein sequence ID" value="NMG04288.1"/>
    <property type="molecule type" value="Genomic_DNA"/>
</dbReference>
<sequence>MSTNLSRLRARHVLFGWINFALTAPAIYLWLGLPLVMRQQGWSGAEIGLFQLAGLPAVFKLFLALPIERWRAGRRPYRRWAWLTGGGYLLALLSLAALGADAHKGILFALTLLAALCATWADIPVNALAIKLFPAEERPRAGGVRSAATFAGAIVGGGAMLLLQQALGWAAPFLLLGACLLVALGLLGCIQEDGGVAGSHRSTPLAVWLGFFRQAGAGIWTVVLLGYFPFVAAAWVYLKPLLLDRGFPASEVAWIAGVGGGALGALASFAAGHVPRALILRVLPLSAGANALALALLAAAAGYGTPAGLVAAAAFLAVAMGVASALAFALMMEFARDGWRAADYGLQASLFTLGRIAVAPPAGLLLDRLGYPGMLAALAAASLAVALLIAARRRLGLSLVGVSP</sequence>
<dbReference type="InterPro" id="IPR004752">
    <property type="entry name" value="AmpG_permease/AT-1"/>
</dbReference>
<feature type="transmembrane region" description="Helical" evidence="6">
    <location>
        <begin position="211"/>
        <end position="237"/>
    </location>
</feature>
<feature type="transmembrane region" description="Helical" evidence="6">
    <location>
        <begin position="278"/>
        <end position="303"/>
    </location>
</feature>
<evidence type="ECO:0000313" key="8">
    <source>
        <dbReference type="Proteomes" id="UP000599523"/>
    </source>
</evidence>
<evidence type="ECO:0000256" key="1">
    <source>
        <dbReference type="ARBA" id="ARBA00004141"/>
    </source>
</evidence>
<keyword evidence="5 6" id="KW-0472">Membrane</keyword>
<dbReference type="RefSeq" id="WP_168988964.1">
    <property type="nucleotide sequence ID" value="NZ_CAWPHM010000009.1"/>
</dbReference>
<accession>A0A972F8S0</accession>
<feature type="transmembrane region" description="Helical" evidence="6">
    <location>
        <begin position="369"/>
        <end position="390"/>
    </location>
</feature>
<dbReference type="Gene3D" id="1.20.1250.20">
    <property type="entry name" value="MFS general substrate transporter like domains"/>
    <property type="match status" value="2"/>
</dbReference>
<dbReference type="Pfam" id="PF07690">
    <property type="entry name" value="MFS_1"/>
    <property type="match status" value="1"/>
</dbReference>
<dbReference type="Proteomes" id="UP000599523">
    <property type="component" value="Unassembled WGS sequence"/>
</dbReference>
<evidence type="ECO:0000313" key="7">
    <source>
        <dbReference type="EMBL" id="NMG04288.1"/>
    </source>
</evidence>
<dbReference type="PANTHER" id="PTHR12778:SF10">
    <property type="entry name" value="MAJOR FACILITATOR SUPERFAMILY DOMAIN-CONTAINING PROTEIN 3"/>
    <property type="match status" value="1"/>
</dbReference>
<evidence type="ECO:0000256" key="2">
    <source>
        <dbReference type="ARBA" id="ARBA00022448"/>
    </source>
</evidence>
<feature type="transmembrane region" description="Helical" evidence="6">
    <location>
        <begin position="142"/>
        <end position="163"/>
    </location>
</feature>
<feature type="transmembrane region" description="Helical" evidence="6">
    <location>
        <begin position="106"/>
        <end position="130"/>
    </location>
</feature>
<dbReference type="AlphaFoldDB" id="A0A972F8S0"/>
<name>A0A972F8S0_9RHOO</name>
<feature type="transmembrane region" description="Helical" evidence="6">
    <location>
        <begin position="344"/>
        <end position="363"/>
    </location>
</feature>
<dbReference type="PANTHER" id="PTHR12778">
    <property type="entry name" value="SOLUTE CARRIER FAMILY 33 ACETYL-COA TRANSPORTER -RELATED"/>
    <property type="match status" value="1"/>
</dbReference>
<comment type="subcellular location">
    <subcellularLocation>
        <location evidence="1">Membrane</location>
        <topology evidence="1">Multi-pass membrane protein</topology>
    </subcellularLocation>
</comment>
<evidence type="ECO:0000256" key="4">
    <source>
        <dbReference type="ARBA" id="ARBA00022989"/>
    </source>
</evidence>
<dbReference type="InterPro" id="IPR011701">
    <property type="entry name" value="MFS"/>
</dbReference>
<reference evidence="7" key="1">
    <citation type="submission" date="2019-12" db="EMBL/GenBank/DDBJ databases">
        <title>Comparative genomics gives insights into the taxonomy of the Azoarcus-Aromatoleum group and reveals separate origins of nif in the plant-associated Azoarcus and non-plant-associated Aromatoleum sub-groups.</title>
        <authorList>
            <person name="Lafos M."/>
            <person name="Maluk M."/>
            <person name="Batista M."/>
            <person name="Junghare M."/>
            <person name="Carmona M."/>
            <person name="Faoro H."/>
            <person name="Cruz L.M."/>
            <person name="Battistoni F."/>
            <person name="De Souza E."/>
            <person name="Pedrosa F."/>
            <person name="Chen W.-M."/>
            <person name="Poole P.S."/>
            <person name="Dixon R.A."/>
            <person name="James E.K."/>
        </authorList>
    </citation>
    <scope>NUCLEOTIDE SEQUENCE</scope>
    <source>
        <strain evidence="7">NSC3</strain>
    </source>
</reference>
<protein>
    <submittedName>
        <fullName evidence="7">MFS transporter</fullName>
    </submittedName>
</protein>
<keyword evidence="3 6" id="KW-0812">Transmembrane</keyword>
<gene>
    <name evidence="7" type="ORF">GPA21_15125</name>
</gene>
<dbReference type="InterPro" id="IPR036259">
    <property type="entry name" value="MFS_trans_sf"/>
</dbReference>
<comment type="caution">
    <text evidence="7">The sequence shown here is derived from an EMBL/GenBank/DDBJ whole genome shotgun (WGS) entry which is preliminary data.</text>
</comment>
<keyword evidence="2" id="KW-0813">Transport</keyword>
<organism evidence="7 8">
    <name type="scientific">Azoarcus taiwanensis</name>
    <dbReference type="NCBI Taxonomy" id="666964"/>
    <lineage>
        <taxon>Bacteria</taxon>
        <taxon>Pseudomonadati</taxon>
        <taxon>Pseudomonadota</taxon>
        <taxon>Betaproteobacteria</taxon>
        <taxon>Rhodocyclales</taxon>
        <taxon>Zoogloeaceae</taxon>
        <taxon>Azoarcus</taxon>
    </lineage>
</organism>
<keyword evidence="8" id="KW-1185">Reference proteome</keyword>
<feature type="transmembrane region" description="Helical" evidence="6">
    <location>
        <begin position="252"/>
        <end position="271"/>
    </location>
</feature>
<proteinExistence type="predicted"/>
<dbReference type="GO" id="GO:0022857">
    <property type="term" value="F:transmembrane transporter activity"/>
    <property type="evidence" value="ECO:0007669"/>
    <property type="project" value="InterPro"/>
</dbReference>
<feature type="transmembrane region" description="Helical" evidence="6">
    <location>
        <begin position="309"/>
        <end position="332"/>
    </location>
</feature>
<feature type="transmembrane region" description="Helical" evidence="6">
    <location>
        <begin position="12"/>
        <end position="37"/>
    </location>
</feature>
<feature type="transmembrane region" description="Helical" evidence="6">
    <location>
        <begin position="49"/>
        <end position="68"/>
    </location>
</feature>
<feature type="transmembrane region" description="Helical" evidence="6">
    <location>
        <begin position="80"/>
        <end position="100"/>
    </location>
</feature>
<dbReference type="GO" id="GO:0016020">
    <property type="term" value="C:membrane"/>
    <property type="evidence" value="ECO:0007669"/>
    <property type="project" value="UniProtKB-SubCell"/>
</dbReference>
<evidence type="ECO:0000256" key="6">
    <source>
        <dbReference type="SAM" id="Phobius"/>
    </source>
</evidence>